<name>A0A0W0UK60_9GAMM</name>
<dbReference type="Proteomes" id="UP000054715">
    <property type="component" value="Unassembled WGS sequence"/>
</dbReference>
<dbReference type="InterPro" id="IPR011701">
    <property type="entry name" value="MFS"/>
</dbReference>
<comment type="caution">
    <text evidence="8">The sequence shown here is derived from an EMBL/GenBank/DDBJ whole genome shotgun (WGS) entry which is preliminary data.</text>
</comment>
<keyword evidence="2" id="KW-0813">Transport</keyword>
<dbReference type="InterPro" id="IPR020846">
    <property type="entry name" value="MFS_dom"/>
</dbReference>
<gene>
    <name evidence="8" type="ORF">Ljam_2481</name>
</gene>
<evidence type="ECO:0000313" key="9">
    <source>
        <dbReference type="Proteomes" id="UP000054715"/>
    </source>
</evidence>
<feature type="transmembrane region" description="Helical" evidence="6">
    <location>
        <begin position="87"/>
        <end position="106"/>
    </location>
</feature>
<protein>
    <submittedName>
        <fullName evidence="8">Transporter of the major facilitator superfamily (MFS)</fullName>
    </submittedName>
</protein>
<feature type="transmembrane region" description="Helical" evidence="6">
    <location>
        <begin position="234"/>
        <end position="254"/>
    </location>
</feature>
<feature type="transmembrane region" description="Helical" evidence="6">
    <location>
        <begin position="356"/>
        <end position="376"/>
    </location>
</feature>
<proteinExistence type="predicted"/>
<feature type="transmembrane region" description="Helical" evidence="6">
    <location>
        <begin position="266"/>
        <end position="285"/>
    </location>
</feature>
<feature type="transmembrane region" description="Helical" evidence="6">
    <location>
        <begin position="180"/>
        <end position="202"/>
    </location>
</feature>
<evidence type="ECO:0000256" key="5">
    <source>
        <dbReference type="ARBA" id="ARBA00023136"/>
    </source>
</evidence>
<evidence type="ECO:0000256" key="3">
    <source>
        <dbReference type="ARBA" id="ARBA00022692"/>
    </source>
</evidence>
<keyword evidence="3 6" id="KW-0812">Transmembrane</keyword>
<dbReference type="SUPFAM" id="SSF103473">
    <property type="entry name" value="MFS general substrate transporter"/>
    <property type="match status" value="1"/>
</dbReference>
<feature type="transmembrane region" description="Helical" evidence="6">
    <location>
        <begin position="112"/>
        <end position="136"/>
    </location>
</feature>
<dbReference type="CDD" id="cd17330">
    <property type="entry name" value="MFS_SLC46_TetA_like"/>
    <property type="match status" value="1"/>
</dbReference>
<dbReference type="PANTHER" id="PTHR23504">
    <property type="entry name" value="MAJOR FACILITATOR SUPERFAMILY DOMAIN-CONTAINING PROTEIN 10"/>
    <property type="match status" value="1"/>
</dbReference>
<keyword evidence="5 6" id="KW-0472">Membrane</keyword>
<feature type="transmembrane region" description="Helical" evidence="6">
    <location>
        <begin position="297"/>
        <end position="317"/>
    </location>
</feature>
<dbReference type="InterPro" id="IPR036259">
    <property type="entry name" value="MFS_trans_sf"/>
</dbReference>
<organism evidence="8 9">
    <name type="scientific">Legionella jamestowniensis</name>
    <dbReference type="NCBI Taxonomy" id="455"/>
    <lineage>
        <taxon>Bacteria</taxon>
        <taxon>Pseudomonadati</taxon>
        <taxon>Pseudomonadota</taxon>
        <taxon>Gammaproteobacteria</taxon>
        <taxon>Legionellales</taxon>
        <taxon>Legionellaceae</taxon>
        <taxon>Legionella</taxon>
    </lineage>
</organism>
<dbReference type="PANTHER" id="PTHR23504:SF15">
    <property type="entry name" value="MAJOR FACILITATOR SUPERFAMILY (MFS) PROFILE DOMAIN-CONTAINING PROTEIN"/>
    <property type="match status" value="1"/>
</dbReference>
<reference evidence="8 9" key="1">
    <citation type="submission" date="2015-11" db="EMBL/GenBank/DDBJ databases">
        <title>Genomic analysis of 38 Legionella species identifies large and diverse effector repertoires.</title>
        <authorList>
            <person name="Burstein D."/>
            <person name="Amaro F."/>
            <person name="Zusman T."/>
            <person name="Lifshitz Z."/>
            <person name="Cohen O."/>
            <person name="Gilbert J.A."/>
            <person name="Pupko T."/>
            <person name="Shuman H.A."/>
            <person name="Segal G."/>
        </authorList>
    </citation>
    <scope>NUCLEOTIDE SEQUENCE [LARGE SCALE GENOMIC DNA]</scope>
    <source>
        <strain evidence="8 9">JA-26-G1-E2</strain>
    </source>
</reference>
<feature type="transmembrane region" description="Helical" evidence="6">
    <location>
        <begin position="148"/>
        <end position="168"/>
    </location>
</feature>
<evidence type="ECO:0000313" key="8">
    <source>
        <dbReference type="EMBL" id="KTD08286.1"/>
    </source>
</evidence>
<evidence type="ECO:0000256" key="1">
    <source>
        <dbReference type="ARBA" id="ARBA00004141"/>
    </source>
</evidence>
<feature type="transmembrane region" description="Helical" evidence="6">
    <location>
        <begin position="323"/>
        <end position="344"/>
    </location>
</feature>
<dbReference type="Pfam" id="PF07690">
    <property type="entry name" value="MFS_1"/>
    <property type="match status" value="1"/>
</dbReference>
<feature type="transmembrane region" description="Helical" evidence="6">
    <location>
        <begin position="55"/>
        <end position="75"/>
    </location>
</feature>
<dbReference type="STRING" id="455.Ljam_2481"/>
<dbReference type="AlphaFoldDB" id="A0A0W0UK60"/>
<dbReference type="Gene3D" id="1.20.1250.20">
    <property type="entry name" value="MFS general substrate transporter like domains"/>
    <property type="match status" value="1"/>
</dbReference>
<evidence type="ECO:0000256" key="2">
    <source>
        <dbReference type="ARBA" id="ARBA00022448"/>
    </source>
</evidence>
<evidence type="ECO:0000259" key="7">
    <source>
        <dbReference type="PROSITE" id="PS50850"/>
    </source>
</evidence>
<feature type="transmembrane region" description="Helical" evidence="6">
    <location>
        <begin position="12"/>
        <end position="35"/>
    </location>
</feature>
<sequence>MKQGTIPYSSIAPCLLAIIVDALGFGLVYPVMTALLTASPSPVLPVEASTTLRHFYLGLSFMLYPFCMFFGTSFMGDLSDKYGRKTILMLCMTGIAISFYLMAIAIESSSILFLLIGRSLSGLMAGSQPIAQAAIADLSTAESKAKNMSIIALSYCIGSILGPLLGGVTSDSSLISWFDFSTPFFIAGTLAVIALVWLMLAFKETHLPSGKKTIDFTRPIKIFVEAFEHRNIRVLAIIFLFMQIGFSLYFQFIVVHMKYVYQYDNWQLGAIQGMLGLGFAVGLLIGMPFSVKHFKTINIGFVSLFITAIGQLLAAVLPIESLQWVLAIIIAGADIMAFTALLTLFSDSVSEKAQGWAMGIANAVMALSWAITGLGSNFLNTLGTQGLIFIGGICLILSGFILLSQNKNSYP</sequence>
<dbReference type="EMBL" id="LNYG01000013">
    <property type="protein sequence ID" value="KTD08286.1"/>
    <property type="molecule type" value="Genomic_DNA"/>
</dbReference>
<keyword evidence="4 6" id="KW-1133">Transmembrane helix</keyword>
<accession>A0A0W0UK60</accession>
<dbReference type="GO" id="GO:0016020">
    <property type="term" value="C:membrane"/>
    <property type="evidence" value="ECO:0007669"/>
    <property type="project" value="UniProtKB-SubCell"/>
</dbReference>
<feature type="transmembrane region" description="Helical" evidence="6">
    <location>
        <begin position="382"/>
        <end position="403"/>
    </location>
</feature>
<comment type="subcellular location">
    <subcellularLocation>
        <location evidence="1">Membrane</location>
        <topology evidence="1">Multi-pass membrane protein</topology>
    </subcellularLocation>
</comment>
<dbReference type="RefSeq" id="WP_238583728.1">
    <property type="nucleotide sequence ID" value="NZ_CAAAJF010000001.1"/>
</dbReference>
<dbReference type="GO" id="GO:0022857">
    <property type="term" value="F:transmembrane transporter activity"/>
    <property type="evidence" value="ECO:0007669"/>
    <property type="project" value="InterPro"/>
</dbReference>
<evidence type="ECO:0000256" key="6">
    <source>
        <dbReference type="SAM" id="Phobius"/>
    </source>
</evidence>
<evidence type="ECO:0000256" key="4">
    <source>
        <dbReference type="ARBA" id="ARBA00022989"/>
    </source>
</evidence>
<dbReference type="PATRIC" id="fig|455.5.peg.2606"/>
<feature type="domain" description="Major facilitator superfamily (MFS) profile" evidence="7">
    <location>
        <begin position="10"/>
        <end position="409"/>
    </location>
</feature>
<dbReference type="PROSITE" id="PS50850">
    <property type="entry name" value="MFS"/>
    <property type="match status" value="1"/>
</dbReference>